<organism evidence="3 4">
    <name type="scientific">Phycisphaera mikurensis (strain NBRC 102666 / KCTC 22515 / FYK2301M01)</name>
    <dbReference type="NCBI Taxonomy" id="1142394"/>
    <lineage>
        <taxon>Bacteria</taxon>
        <taxon>Pseudomonadati</taxon>
        <taxon>Planctomycetota</taxon>
        <taxon>Phycisphaerae</taxon>
        <taxon>Phycisphaerales</taxon>
        <taxon>Phycisphaeraceae</taxon>
        <taxon>Phycisphaera</taxon>
    </lineage>
</organism>
<evidence type="ECO:0000313" key="4">
    <source>
        <dbReference type="Proteomes" id="UP000007881"/>
    </source>
</evidence>
<gene>
    <name evidence="3" type="ordered locus">PSMK_25010</name>
</gene>
<dbReference type="Proteomes" id="UP000007881">
    <property type="component" value="Chromosome"/>
</dbReference>
<keyword evidence="4" id="KW-1185">Reference proteome</keyword>
<dbReference type="EMBL" id="AP012338">
    <property type="protein sequence ID" value="BAM04660.1"/>
    <property type="molecule type" value="Genomic_DNA"/>
</dbReference>
<dbReference type="InterPro" id="IPR009875">
    <property type="entry name" value="PilZ_domain"/>
</dbReference>
<evidence type="ECO:0000313" key="3">
    <source>
        <dbReference type="EMBL" id="BAM04660.1"/>
    </source>
</evidence>
<feature type="region of interest" description="Disordered" evidence="1">
    <location>
        <begin position="39"/>
        <end position="63"/>
    </location>
</feature>
<accession>I0IHC2</accession>
<dbReference type="Pfam" id="PF07238">
    <property type="entry name" value="PilZ"/>
    <property type="match status" value="1"/>
</dbReference>
<evidence type="ECO:0000256" key="1">
    <source>
        <dbReference type="SAM" id="MobiDB-lite"/>
    </source>
</evidence>
<dbReference type="HOGENOM" id="CLU_1174550_0_0_0"/>
<dbReference type="GO" id="GO:0035438">
    <property type="term" value="F:cyclic-di-GMP binding"/>
    <property type="evidence" value="ECO:0007669"/>
    <property type="project" value="InterPro"/>
</dbReference>
<evidence type="ECO:0000259" key="2">
    <source>
        <dbReference type="Pfam" id="PF07238"/>
    </source>
</evidence>
<dbReference type="KEGG" id="phm:PSMK_25010"/>
<sequence length="236" mass="24993">MRRAARPATQEKEPEEPAASLCDAAAACACGSRRLRAASLQRPGLPAETTSTPAPDGHHGEGAPMLQISTAPTRTVDADLDTGGAGVDTMRIWVSDLQWRQMLERITRASTESLGSYAERMTPATGARSHARIAGDFRCMIRLTAQSGHDDDAHGTFVVRTRNVGEGGIGFVHGSHVRPGTPCTAVLEPDDGSGLGWVLSGRVVWCRGLDVTDRDPELFDVGVQFDAPVNIGPIAA</sequence>
<proteinExistence type="predicted"/>
<name>I0IHC2_PHYMF</name>
<dbReference type="AlphaFoldDB" id="I0IHC2"/>
<reference evidence="3 4" key="1">
    <citation type="submission" date="2012-02" db="EMBL/GenBank/DDBJ databases">
        <title>Complete genome sequence of Phycisphaera mikurensis NBRC 102666.</title>
        <authorList>
            <person name="Ankai A."/>
            <person name="Hosoyama A."/>
            <person name="Terui Y."/>
            <person name="Sekine M."/>
            <person name="Fukai R."/>
            <person name="Kato Y."/>
            <person name="Nakamura S."/>
            <person name="Yamada-Narita S."/>
            <person name="Kawakoshi A."/>
            <person name="Fukunaga Y."/>
            <person name="Yamazaki S."/>
            <person name="Fujita N."/>
        </authorList>
    </citation>
    <scope>NUCLEOTIDE SEQUENCE [LARGE SCALE GENOMIC DNA]</scope>
    <source>
        <strain evidence="4">NBRC 102666 / KCTC 22515 / FYK2301M01</strain>
    </source>
</reference>
<protein>
    <recommendedName>
        <fullName evidence="2">PilZ domain-containing protein</fullName>
    </recommendedName>
</protein>
<feature type="domain" description="PilZ" evidence="2">
    <location>
        <begin position="128"/>
        <end position="226"/>
    </location>
</feature>